<feature type="compositionally biased region" description="Low complexity" evidence="1">
    <location>
        <begin position="42"/>
        <end position="63"/>
    </location>
</feature>
<evidence type="ECO:0000256" key="1">
    <source>
        <dbReference type="SAM" id="MobiDB-lite"/>
    </source>
</evidence>
<feature type="region of interest" description="Disordered" evidence="1">
    <location>
        <begin position="42"/>
        <end position="91"/>
    </location>
</feature>
<comment type="caution">
    <text evidence="2">The sequence shown here is derived from an EMBL/GenBank/DDBJ whole genome shotgun (WGS) entry which is preliminary data.</text>
</comment>
<dbReference type="Proteomes" id="UP000266841">
    <property type="component" value="Unassembled WGS sequence"/>
</dbReference>
<feature type="region of interest" description="Disordered" evidence="1">
    <location>
        <begin position="164"/>
        <end position="206"/>
    </location>
</feature>
<evidence type="ECO:0000313" key="3">
    <source>
        <dbReference type="Proteomes" id="UP000266841"/>
    </source>
</evidence>
<accession>K0T0Q4</accession>
<dbReference type="EMBL" id="AGNL01007422">
    <property type="protein sequence ID" value="EJK71295.1"/>
    <property type="molecule type" value="Genomic_DNA"/>
</dbReference>
<reference evidence="2 3" key="1">
    <citation type="journal article" date="2012" name="Genome Biol.">
        <title>Genome and low-iron response of an oceanic diatom adapted to chronic iron limitation.</title>
        <authorList>
            <person name="Lommer M."/>
            <person name="Specht M."/>
            <person name="Roy A.S."/>
            <person name="Kraemer L."/>
            <person name="Andreson R."/>
            <person name="Gutowska M.A."/>
            <person name="Wolf J."/>
            <person name="Bergner S.V."/>
            <person name="Schilhabel M.B."/>
            <person name="Klostermeier U.C."/>
            <person name="Beiko R.G."/>
            <person name="Rosenstiel P."/>
            <person name="Hippler M."/>
            <person name="Laroche J."/>
        </authorList>
    </citation>
    <scope>NUCLEOTIDE SEQUENCE [LARGE SCALE GENOMIC DNA]</scope>
    <source>
        <strain evidence="2 3">CCMP1005</strain>
    </source>
</reference>
<keyword evidence="3" id="KW-1185">Reference proteome</keyword>
<organism evidence="2 3">
    <name type="scientific">Thalassiosira oceanica</name>
    <name type="common">Marine diatom</name>
    <dbReference type="NCBI Taxonomy" id="159749"/>
    <lineage>
        <taxon>Eukaryota</taxon>
        <taxon>Sar</taxon>
        <taxon>Stramenopiles</taxon>
        <taxon>Ochrophyta</taxon>
        <taxon>Bacillariophyta</taxon>
        <taxon>Coscinodiscophyceae</taxon>
        <taxon>Thalassiosirophycidae</taxon>
        <taxon>Thalassiosirales</taxon>
        <taxon>Thalassiosiraceae</taxon>
        <taxon>Thalassiosira</taxon>
    </lineage>
</organism>
<dbReference type="AlphaFoldDB" id="K0T0Q4"/>
<evidence type="ECO:0000313" key="2">
    <source>
        <dbReference type="EMBL" id="EJK71295.1"/>
    </source>
</evidence>
<protein>
    <submittedName>
        <fullName evidence="2">Uncharacterized protein</fullName>
    </submittedName>
</protein>
<sequence length="236" mass="24596">MRQYPGGESDERRRLDEVVEMAVHRLWATDADAVAGRYAGVSAEPVESGPSSPGQSSAASGGVDDPDPSPGGTCRSPASSGDCGTRSAVPDVADERVRDALEMVRSLHQLHFAEAGASAQWTHEPPPAGGTVALEQEPLDFTESTYELVESMLDVERARRLRRNLRRPADSHSVASTLTGASHSVSSRRSDASDSVNDGPARGDGSVVGEAVRSVVANEARVAAAVEAAAPRGGRG</sequence>
<name>K0T0Q4_THAOC</name>
<feature type="non-terminal residue" evidence="2">
    <location>
        <position position="236"/>
    </location>
</feature>
<gene>
    <name evidence="2" type="ORF">THAOC_07286</name>
</gene>
<proteinExistence type="predicted"/>